<evidence type="ECO:0000256" key="1">
    <source>
        <dbReference type="ARBA" id="ARBA00022460"/>
    </source>
</evidence>
<dbReference type="InterPro" id="IPR051217">
    <property type="entry name" value="Insect_Cuticle_Struc_Prot"/>
</dbReference>
<comment type="caution">
    <text evidence="3">The sequence shown here is derived from an EMBL/GenBank/DDBJ whole genome shotgun (WGS) entry which is preliminary data.</text>
</comment>
<organism evidence="3 4">
    <name type="scientific">Halocaridina rubra</name>
    <name type="common">Hawaiian red shrimp</name>
    <dbReference type="NCBI Taxonomy" id="373956"/>
    <lineage>
        <taxon>Eukaryota</taxon>
        <taxon>Metazoa</taxon>
        <taxon>Ecdysozoa</taxon>
        <taxon>Arthropoda</taxon>
        <taxon>Crustacea</taxon>
        <taxon>Multicrustacea</taxon>
        <taxon>Malacostraca</taxon>
        <taxon>Eumalacostraca</taxon>
        <taxon>Eucarida</taxon>
        <taxon>Decapoda</taxon>
        <taxon>Pleocyemata</taxon>
        <taxon>Caridea</taxon>
        <taxon>Atyoidea</taxon>
        <taxon>Atyidae</taxon>
        <taxon>Halocaridina</taxon>
    </lineage>
</organism>
<gene>
    <name evidence="3" type="primary">CPR23_4</name>
    <name evidence="3" type="ORF">SK128_018626</name>
</gene>
<dbReference type="Pfam" id="PF00379">
    <property type="entry name" value="Chitin_bind_4"/>
    <property type="match status" value="1"/>
</dbReference>
<evidence type="ECO:0000313" key="4">
    <source>
        <dbReference type="Proteomes" id="UP001381693"/>
    </source>
</evidence>
<dbReference type="EC" id="2.7.7.6" evidence="3"/>
<sequence>MDSVLRHELPFLLRARTVAFLRKTCFGRCNRYPECMPLLTSGSYTVALPDGRTQNVDYTADHYNGFLADVSYKGYASYPPPAPYHPAPYKPAPAPYKPSPPVYHPPAPVYHPAPYKPRPIYH</sequence>
<dbReference type="InterPro" id="IPR000618">
    <property type="entry name" value="Insect_cuticle"/>
</dbReference>
<dbReference type="GO" id="GO:0042302">
    <property type="term" value="F:structural constituent of cuticle"/>
    <property type="evidence" value="ECO:0007669"/>
    <property type="project" value="UniProtKB-UniRule"/>
</dbReference>
<accession>A0AAN9A2W5</accession>
<dbReference type="Proteomes" id="UP001381693">
    <property type="component" value="Unassembled WGS sequence"/>
</dbReference>
<evidence type="ECO:0000256" key="2">
    <source>
        <dbReference type="PROSITE-ProRule" id="PRU00497"/>
    </source>
</evidence>
<name>A0AAN9A2W5_HALRR</name>
<evidence type="ECO:0000313" key="3">
    <source>
        <dbReference type="EMBL" id="KAK7067582.1"/>
    </source>
</evidence>
<dbReference type="GO" id="GO:0031012">
    <property type="term" value="C:extracellular matrix"/>
    <property type="evidence" value="ECO:0007669"/>
    <property type="project" value="TreeGrafter"/>
</dbReference>
<dbReference type="GO" id="GO:0005615">
    <property type="term" value="C:extracellular space"/>
    <property type="evidence" value="ECO:0007669"/>
    <property type="project" value="TreeGrafter"/>
</dbReference>
<dbReference type="EMBL" id="JAXCGZ010018017">
    <property type="protein sequence ID" value="KAK7067582.1"/>
    <property type="molecule type" value="Genomic_DNA"/>
</dbReference>
<protein>
    <submittedName>
        <fullName evidence="3">Structural constituent of cuticle</fullName>
        <ecNumber evidence="3">2.7.7.6</ecNumber>
    </submittedName>
</protein>
<keyword evidence="4" id="KW-1185">Reference proteome</keyword>
<keyword evidence="3" id="KW-0548">Nucleotidyltransferase</keyword>
<dbReference type="PROSITE" id="PS51155">
    <property type="entry name" value="CHIT_BIND_RR_2"/>
    <property type="match status" value="1"/>
</dbReference>
<dbReference type="InterPro" id="IPR031311">
    <property type="entry name" value="CHIT_BIND_RR_consensus"/>
</dbReference>
<dbReference type="AlphaFoldDB" id="A0AAN9A2W5"/>
<dbReference type="GO" id="GO:0003899">
    <property type="term" value="F:DNA-directed RNA polymerase activity"/>
    <property type="evidence" value="ECO:0007669"/>
    <property type="project" value="UniProtKB-EC"/>
</dbReference>
<dbReference type="PROSITE" id="PS00233">
    <property type="entry name" value="CHIT_BIND_RR_1"/>
    <property type="match status" value="1"/>
</dbReference>
<keyword evidence="1 2" id="KW-0193">Cuticle</keyword>
<keyword evidence="3" id="KW-0808">Transferase</keyword>
<dbReference type="PANTHER" id="PTHR12236">
    <property type="entry name" value="STRUCTURAL CONTITUENT OF CUTICLE"/>
    <property type="match status" value="1"/>
</dbReference>
<dbReference type="PANTHER" id="PTHR12236:SF79">
    <property type="entry name" value="CUTICULAR PROTEIN 50CB-RELATED"/>
    <property type="match status" value="1"/>
</dbReference>
<proteinExistence type="predicted"/>
<reference evidence="3 4" key="1">
    <citation type="submission" date="2023-11" db="EMBL/GenBank/DDBJ databases">
        <title>Halocaridina rubra genome assembly.</title>
        <authorList>
            <person name="Smith C."/>
        </authorList>
    </citation>
    <scope>NUCLEOTIDE SEQUENCE [LARGE SCALE GENOMIC DNA]</scope>
    <source>
        <strain evidence="3">EP-1</strain>
        <tissue evidence="3">Whole</tissue>
    </source>
</reference>